<evidence type="ECO:0000313" key="5">
    <source>
        <dbReference type="Proteomes" id="UP000297700"/>
    </source>
</evidence>
<name>A0A4Y9NTQ4_9BRAD</name>
<feature type="transmembrane region" description="Helical" evidence="2">
    <location>
        <begin position="213"/>
        <end position="235"/>
    </location>
</feature>
<evidence type="ECO:0000256" key="1">
    <source>
        <dbReference type="SAM" id="MobiDB-lite"/>
    </source>
</evidence>
<dbReference type="EMBL" id="SPQS01000018">
    <property type="protein sequence ID" value="TFV71224.1"/>
    <property type="molecule type" value="Genomic_DNA"/>
</dbReference>
<sequence>MSGHLRCYFASLVLLGGLAATPALSSPFTDLLNPAPREPAASSSARPECLAQPGNPPGAGQRWVYRREGRSKCWFLAEGVATAREPGHRRIANRTVRPKEDEDETMRQRRSPVSDARAELSSSAAAGEPQPTPPAREVKVADATSVFDAGAPILIPATPVSGLPNSQLTPEQSVPPQVDAEKLSAAARADSSPVMPMGARDEQVLGEARSRTFTWLGVALMMLGSFSILSASRALRHAVRLRHRLARRLPESFGELLAR</sequence>
<feature type="compositionally biased region" description="Low complexity" evidence="1">
    <location>
        <begin position="35"/>
        <end position="48"/>
    </location>
</feature>
<keyword evidence="2" id="KW-0472">Membrane</keyword>
<feature type="region of interest" description="Disordered" evidence="1">
    <location>
        <begin position="86"/>
        <end position="138"/>
    </location>
</feature>
<feature type="chain" id="PRO_5021311354" evidence="3">
    <location>
        <begin position="26"/>
        <end position="259"/>
    </location>
</feature>
<dbReference type="Proteomes" id="UP000297700">
    <property type="component" value="Unassembled WGS sequence"/>
</dbReference>
<dbReference type="RefSeq" id="WP_135166335.1">
    <property type="nucleotide sequence ID" value="NZ_SPQS01000018.1"/>
</dbReference>
<keyword evidence="3" id="KW-0732">Signal</keyword>
<proteinExistence type="predicted"/>
<reference evidence="4 5" key="1">
    <citation type="submission" date="2019-03" db="EMBL/GenBank/DDBJ databases">
        <title>Bradyrhizobium strains diversity.</title>
        <authorList>
            <person name="Urquiaga M.C.O."/>
            <person name="Hungria M."/>
            <person name="Delamuta J.R.M."/>
            <person name="Klepa M.S."/>
        </authorList>
    </citation>
    <scope>NUCLEOTIDE SEQUENCE [LARGE SCALE GENOMIC DNA]</scope>
    <source>
        <strain evidence="4 5">CNPSo 3426</strain>
    </source>
</reference>
<feature type="region of interest" description="Disordered" evidence="1">
    <location>
        <begin position="35"/>
        <end position="62"/>
    </location>
</feature>
<comment type="caution">
    <text evidence="4">The sequence shown here is derived from an EMBL/GenBank/DDBJ whole genome shotgun (WGS) entry which is preliminary data.</text>
</comment>
<keyword evidence="2" id="KW-0812">Transmembrane</keyword>
<evidence type="ECO:0000256" key="2">
    <source>
        <dbReference type="SAM" id="Phobius"/>
    </source>
</evidence>
<protein>
    <submittedName>
        <fullName evidence="4">Uncharacterized protein</fullName>
    </submittedName>
</protein>
<keyword evidence="2" id="KW-1133">Transmembrane helix</keyword>
<gene>
    <name evidence="4" type="ORF">E4K64_27830</name>
</gene>
<accession>A0A4Y9NTQ4</accession>
<evidence type="ECO:0000256" key="3">
    <source>
        <dbReference type="SAM" id="SignalP"/>
    </source>
</evidence>
<evidence type="ECO:0000313" key="4">
    <source>
        <dbReference type="EMBL" id="TFV71224.1"/>
    </source>
</evidence>
<feature type="signal peptide" evidence="3">
    <location>
        <begin position="1"/>
        <end position="25"/>
    </location>
</feature>
<dbReference type="AlphaFoldDB" id="A0A4Y9NTQ4"/>
<organism evidence="4 5">
    <name type="scientific">Bradyrhizobium frederickii</name>
    <dbReference type="NCBI Taxonomy" id="2560054"/>
    <lineage>
        <taxon>Bacteria</taxon>
        <taxon>Pseudomonadati</taxon>
        <taxon>Pseudomonadota</taxon>
        <taxon>Alphaproteobacteria</taxon>
        <taxon>Hyphomicrobiales</taxon>
        <taxon>Nitrobacteraceae</taxon>
        <taxon>Bradyrhizobium</taxon>
    </lineage>
</organism>